<dbReference type="SUPFAM" id="SSF47616">
    <property type="entry name" value="GST C-terminal domain-like"/>
    <property type="match status" value="1"/>
</dbReference>
<dbReference type="PROSITE" id="PS50405">
    <property type="entry name" value="GST_CTER"/>
    <property type="match status" value="1"/>
</dbReference>
<reference evidence="4" key="1">
    <citation type="journal article" date="2019" name="Int. J. Syst. Evol. Microbiol.">
        <title>The Global Catalogue of Microorganisms (GCM) 10K type strain sequencing project: providing services to taxonomists for standard genome sequencing and annotation.</title>
        <authorList>
            <consortium name="The Broad Institute Genomics Platform"/>
            <consortium name="The Broad Institute Genome Sequencing Center for Infectious Disease"/>
            <person name="Wu L."/>
            <person name="Ma J."/>
        </authorList>
    </citation>
    <scope>NUCLEOTIDE SEQUENCE [LARGE SCALE GENOMIC DNA]</scope>
    <source>
        <strain evidence="4">JCM 17551</strain>
    </source>
</reference>
<dbReference type="EMBL" id="BAABBN010000012">
    <property type="protein sequence ID" value="GAA3936063.1"/>
    <property type="molecule type" value="Genomic_DNA"/>
</dbReference>
<dbReference type="PROSITE" id="PS50404">
    <property type="entry name" value="GST_NTER"/>
    <property type="match status" value="1"/>
</dbReference>
<keyword evidence="4" id="KW-1185">Reference proteome</keyword>
<dbReference type="Pfam" id="PF13417">
    <property type="entry name" value="GST_N_3"/>
    <property type="match status" value="1"/>
</dbReference>
<evidence type="ECO:0000259" key="2">
    <source>
        <dbReference type="PROSITE" id="PS50405"/>
    </source>
</evidence>
<dbReference type="SFLD" id="SFLDS00019">
    <property type="entry name" value="Glutathione_Transferase_(cytos"/>
    <property type="match status" value="1"/>
</dbReference>
<evidence type="ECO:0000259" key="1">
    <source>
        <dbReference type="PROSITE" id="PS50404"/>
    </source>
</evidence>
<dbReference type="PANTHER" id="PTHR44051:SF2">
    <property type="entry name" value="HYPOTHETICAL GLUTATHIONE S-TRANSFERASE LIKE PROTEIN"/>
    <property type="match status" value="1"/>
</dbReference>
<feature type="domain" description="GST N-terminal" evidence="1">
    <location>
        <begin position="2"/>
        <end position="83"/>
    </location>
</feature>
<dbReference type="CDD" id="cd03056">
    <property type="entry name" value="GST_N_4"/>
    <property type="match status" value="1"/>
</dbReference>
<dbReference type="RefSeq" id="WP_344799965.1">
    <property type="nucleotide sequence ID" value="NZ_BAABBN010000012.1"/>
</dbReference>
<dbReference type="SFLD" id="SFLDG01151">
    <property type="entry name" value="Main.2:_Nu-like"/>
    <property type="match status" value="1"/>
</dbReference>
<feature type="domain" description="GST C-terminal" evidence="2">
    <location>
        <begin position="89"/>
        <end position="207"/>
    </location>
</feature>
<proteinExistence type="predicted"/>
<dbReference type="Gene3D" id="3.40.30.10">
    <property type="entry name" value="Glutaredoxin"/>
    <property type="match status" value="1"/>
</dbReference>
<evidence type="ECO:0000313" key="4">
    <source>
        <dbReference type="Proteomes" id="UP001501565"/>
    </source>
</evidence>
<dbReference type="InterPro" id="IPR036282">
    <property type="entry name" value="Glutathione-S-Trfase_C_sf"/>
</dbReference>
<dbReference type="Pfam" id="PF00043">
    <property type="entry name" value="GST_C"/>
    <property type="match status" value="1"/>
</dbReference>
<dbReference type="PANTHER" id="PTHR44051">
    <property type="entry name" value="GLUTATHIONE S-TRANSFERASE-RELATED"/>
    <property type="match status" value="1"/>
</dbReference>
<dbReference type="InterPro" id="IPR036249">
    <property type="entry name" value="Thioredoxin-like_sf"/>
</dbReference>
<dbReference type="InterPro" id="IPR004046">
    <property type="entry name" value="GST_C"/>
</dbReference>
<dbReference type="InterPro" id="IPR040079">
    <property type="entry name" value="Glutathione_S-Trfase"/>
</dbReference>
<accession>A0ABP7N3H9</accession>
<organism evidence="3 4">
    <name type="scientific">Litoribacillus peritrichatus</name>
    <dbReference type="NCBI Taxonomy" id="718191"/>
    <lineage>
        <taxon>Bacteria</taxon>
        <taxon>Pseudomonadati</taxon>
        <taxon>Pseudomonadota</taxon>
        <taxon>Gammaproteobacteria</taxon>
        <taxon>Oceanospirillales</taxon>
        <taxon>Oceanospirillaceae</taxon>
        <taxon>Litoribacillus</taxon>
    </lineage>
</organism>
<dbReference type="SUPFAM" id="SSF52833">
    <property type="entry name" value="Thioredoxin-like"/>
    <property type="match status" value="1"/>
</dbReference>
<comment type="caution">
    <text evidence="3">The sequence shown here is derived from an EMBL/GenBank/DDBJ whole genome shotgun (WGS) entry which is preliminary data.</text>
</comment>
<dbReference type="Gene3D" id="1.20.1050.10">
    <property type="match status" value="1"/>
</dbReference>
<protein>
    <submittedName>
        <fullName evidence="3">Glutathione S-transferase</fullName>
    </submittedName>
</protein>
<name>A0ABP7N3H9_9GAMM</name>
<gene>
    <name evidence="3" type="ORF">GCM10022277_35650</name>
</gene>
<dbReference type="Proteomes" id="UP001501565">
    <property type="component" value="Unassembled WGS sequence"/>
</dbReference>
<dbReference type="SFLD" id="SFLDG00358">
    <property type="entry name" value="Main_(cytGST)"/>
    <property type="match status" value="1"/>
</dbReference>
<dbReference type="InterPro" id="IPR004045">
    <property type="entry name" value="Glutathione_S-Trfase_N"/>
</dbReference>
<evidence type="ECO:0000313" key="3">
    <source>
        <dbReference type="EMBL" id="GAA3936063.1"/>
    </source>
</evidence>
<sequence length="207" mass="22821">MSAIKLYRYPISGHAHRVEVFLGLLGLEHELIHVDIPSGEHKKPAFLAKNPFGQVPVIEDGDKVLADSAAILVYLAKKYDTSGQWLPEDADSYARIQRYIAIASGPVTNGPAAARRANLFGADINRVEVEKISKQVLTILNSELENTHWLVGNSPTLADVAIYSYVAHAPEGNIDLTPYENLTAWIERFESLRGFIPMQKSPVGLFA</sequence>
<dbReference type="InterPro" id="IPR010987">
    <property type="entry name" value="Glutathione-S-Trfase_C-like"/>
</dbReference>